<comment type="caution">
    <text evidence="2">The sequence shown here is derived from an EMBL/GenBank/DDBJ whole genome shotgun (WGS) entry which is preliminary data.</text>
</comment>
<proteinExistence type="predicted"/>
<dbReference type="Proteomes" id="UP001408356">
    <property type="component" value="Unassembled WGS sequence"/>
</dbReference>
<evidence type="ECO:0000313" key="2">
    <source>
        <dbReference type="EMBL" id="KAK9418135.1"/>
    </source>
</evidence>
<feature type="region of interest" description="Disordered" evidence="1">
    <location>
        <begin position="427"/>
        <end position="575"/>
    </location>
</feature>
<name>A0ABR2UTZ8_9PEZI</name>
<feature type="compositionally biased region" description="Polar residues" evidence="1">
    <location>
        <begin position="543"/>
        <end position="564"/>
    </location>
</feature>
<feature type="compositionally biased region" description="Basic and acidic residues" evidence="1">
    <location>
        <begin position="920"/>
        <end position="935"/>
    </location>
</feature>
<organism evidence="2 3">
    <name type="scientific">Seiridium unicorne</name>
    <dbReference type="NCBI Taxonomy" id="138068"/>
    <lineage>
        <taxon>Eukaryota</taxon>
        <taxon>Fungi</taxon>
        <taxon>Dikarya</taxon>
        <taxon>Ascomycota</taxon>
        <taxon>Pezizomycotina</taxon>
        <taxon>Sordariomycetes</taxon>
        <taxon>Xylariomycetidae</taxon>
        <taxon>Amphisphaeriales</taxon>
        <taxon>Sporocadaceae</taxon>
        <taxon>Seiridium</taxon>
    </lineage>
</organism>
<protein>
    <submittedName>
        <fullName evidence="2">Uncharacterized protein</fullName>
    </submittedName>
</protein>
<feature type="compositionally biased region" description="Polar residues" evidence="1">
    <location>
        <begin position="441"/>
        <end position="456"/>
    </location>
</feature>
<evidence type="ECO:0000313" key="3">
    <source>
        <dbReference type="Proteomes" id="UP001408356"/>
    </source>
</evidence>
<feature type="region of interest" description="Disordered" evidence="1">
    <location>
        <begin position="920"/>
        <end position="948"/>
    </location>
</feature>
<dbReference type="EMBL" id="JARVKF010000393">
    <property type="protein sequence ID" value="KAK9418135.1"/>
    <property type="molecule type" value="Genomic_DNA"/>
</dbReference>
<feature type="compositionally biased region" description="Polar residues" evidence="1">
    <location>
        <begin position="516"/>
        <end position="531"/>
    </location>
</feature>
<gene>
    <name evidence="2" type="ORF">SUNI508_08329</name>
</gene>
<evidence type="ECO:0000256" key="1">
    <source>
        <dbReference type="SAM" id="MobiDB-lite"/>
    </source>
</evidence>
<feature type="compositionally biased region" description="Low complexity" evidence="1">
    <location>
        <begin position="461"/>
        <end position="474"/>
    </location>
</feature>
<sequence>MASYKPSSEVGHLSMKMYYPEWTAYNTARHQAVTGTEHRGLQDEEYAEFVLSSNWIMLPAGLEAFYRQLGEIIKNPEITYDIDIGCFRVRCRRDEQHDIVIACNDIMAEIVKDVTKDRSKEEPLISFDTGESDLVRYISEWRLVPLQEAERHSYEVFSFPRDIVDFPFRGAWKVPEDDVREGLSVRKLFLGHDPVKSMTNSTGCLVTSGTDGRTLYFGANSSEQISQAKRKMANILKYHRLDSRVGSHEIVIFAEDDSARIVELRYVAHTDRRYLRNVVLDPTKFQPDIDYAKLYEKGSFLRSTRRQQGDLVPAAAELSPAIQLEEVAQSFAPFKTWKVKEKDQVWDAVSPAPSQPETLAVLGDDRLEQVDPQRAPHVLEWAAALPPFESMSITAKRESSNSVRPVSLLDLPAQAPLPTEGVLIALDGSPEKSFGPRQGDTLHTGTAHGQSGNRYSAPNYRSRSSMASSPRTSSADIQSLERPKEALGHASAAHIGPQGASDRFFGGQFTPRAAQENGSQQEPADPLSSSLRRPASTVHPTVPISTLANEKQGSSRSSKTNNQKAPPFPGARERMMSRGLDSGTRKKIQQHLIGMLEPLRFHQGLVYMRVEIGRFWFTKINWRQITLPGVQGRSNAGVKTVEAMEESLKGHCIAKDLYFTKILSLFGGDANHFGNIPYTDASKMWLKGTRRAVYEFWCATKSDSGGKTYFILQIDAMTFAYTLRRADSTESNVYVHCSKRDFDFRVVVGASSDIEDNCGRFAREVVASLKVIPQDEEGSSPPRLEFINFRDWGVEIKSVRYRQLAAFKHHDNRCELHVTHVHCMKKKTTKKSDSVWYLSAYPDLGKPDAGCFPTWFEAYITSAKADQEFAQNRELAFAEETTWTSESLKDVGAIDDMLDCAAATVKHMDGIGYWVDNQQDHKQYSEPPRNRDEVVGRAAAPGPEHSYW</sequence>
<keyword evidence="3" id="KW-1185">Reference proteome</keyword>
<accession>A0ABR2UTZ8</accession>
<reference evidence="2 3" key="1">
    <citation type="journal article" date="2024" name="J. Plant Pathol.">
        <title>Sequence and assembly of the genome of Seiridium unicorne, isolate CBS 538.82, causal agent of cypress canker disease.</title>
        <authorList>
            <person name="Scali E."/>
            <person name="Rocca G.D."/>
            <person name="Danti R."/>
            <person name="Garbelotto M."/>
            <person name="Barberini S."/>
            <person name="Baroncelli R."/>
            <person name="Emiliani G."/>
        </authorList>
    </citation>
    <scope>NUCLEOTIDE SEQUENCE [LARGE SCALE GENOMIC DNA]</scope>
    <source>
        <strain evidence="2 3">BM-138-508</strain>
    </source>
</reference>